<feature type="compositionally biased region" description="Polar residues" evidence="1">
    <location>
        <begin position="12"/>
        <end position="24"/>
    </location>
</feature>
<feature type="compositionally biased region" description="Basic residues" evidence="1">
    <location>
        <begin position="367"/>
        <end position="388"/>
    </location>
</feature>
<feature type="region of interest" description="Disordered" evidence="1">
    <location>
        <begin position="1"/>
        <end position="52"/>
    </location>
</feature>
<feature type="compositionally biased region" description="Polar residues" evidence="1">
    <location>
        <begin position="244"/>
        <end position="255"/>
    </location>
</feature>
<keyword evidence="3" id="KW-1185">Reference proteome</keyword>
<comment type="caution">
    <text evidence="2">The sequence shown here is derived from an EMBL/GenBank/DDBJ whole genome shotgun (WGS) entry which is preliminary data.</text>
</comment>
<feature type="compositionally biased region" description="Polar residues" evidence="1">
    <location>
        <begin position="390"/>
        <end position="400"/>
    </location>
</feature>
<accession>A0A9P9WTZ1</accession>
<dbReference type="Proteomes" id="UP000829685">
    <property type="component" value="Unassembled WGS sequence"/>
</dbReference>
<evidence type="ECO:0000313" key="3">
    <source>
        <dbReference type="Proteomes" id="UP000829685"/>
    </source>
</evidence>
<feature type="compositionally biased region" description="Basic and acidic residues" evidence="1">
    <location>
        <begin position="467"/>
        <end position="480"/>
    </location>
</feature>
<evidence type="ECO:0000313" key="2">
    <source>
        <dbReference type="EMBL" id="KAI1879307.1"/>
    </source>
</evidence>
<name>A0A9P9WTZ1_9PEZI</name>
<dbReference type="AlphaFoldDB" id="A0A9P9WTZ1"/>
<reference evidence="2" key="1">
    <citation type="submission" date="2021-03" db="EMBL/GenBank/DDBJ databases">
        <title>Revisited historic fungal species revealed as producer of novel bioactive compounds through whole genome sequencing and comparative genomics.</title>
        <authorList>
            <person name="Vignolle G.A."/>
            <person name="Hochenegger N."/>
            <person name="Mach R.L."/>
            <person name="Mach-Aigner A.R."/>
            <person name="Javad Rahimi M."/>
            <person name="Salim K.A."/>
            <person name="Chan C.M."/>
            <person name="Lim L.B.L."/>
            <person name="Cai F."/>
            <person name="Druzhinina I.S."/>
            <person name="U'Ren J.M."/>
            <person name="Derntl C."/>
        </authorList>
    </citation>
    <scope>NUCLEOTIDE SEQUENCE</scope>
    <source>
        <strain evidence="2">TUCIM 5799</strain>
    </source>
</reference>
<feature type="region of interest" description="Disordered" evidence="1">
    <location>
        <begin position="456"/>
        <end position="480"/>
    </location>
</feature>
<feature type="compositionally biased region" description="Basic and acidic residues" evidence="1">
    <location>
        <begin position="338"/>
        <end position="366"/>
    </location>
</feature>
<gene>
    <name evidence="2" type="ORF">JX265_002261</name>
</gene>
<sequence length="480" mass="53868">MSSGLEAAVMPSPQQKQLTSTSLQKGRPSVADLRRSFEQTNTGTQRNAHSFETPRHRLDMESISIRRAAGNSVDRNSHERKDVETEVFKTPSAHRTNKLETPPGTGEKLGELKPRNTGLALSGQIPDGESTPTSAIRTPPSFPPETCSASHNFIEHPVEPPFDENINSARTYHQNQYERFLVRLLEREETSCVTGSNSVVHEVEAPVPTAPTAVESHHPIRRVWRRISSSFAQSLEGGHENSHYRSSYQESSTSFDHSRSPHQRSLFPLLPARKSFAFMQRFSSNGTHNLFGLDGANQSVPDADIFMNPDAAHGTTNLARHPSHTSTTSHNTSLPAQDELRRLAQRDAFRDKQTQKKRDKELAKHERRERRKERRLAKQAGKQTRRTVSRAGSTAEAETSSTKERAWGQQTASGFMVRQARLGSDELQSPKPYRPGQVKKIVNMYKEKSNSLLRIASGHWGNSTEQVKGKGKEKDKRTLY</sequence>
<protein>
    <submittedName>
        <fullName evidence="2">Uncharacterized protein</fullName>
    </submittedName>
</protein>
<feature type="region of interest" description="Disordered" evidence="1">
    <location>
        <begin position="236"/>
        <end position="263"/>
    </location>
</feature>
<dbReference type="EMBL" id="JAFIMR010000004">
    <property type="protein sequence ID" value="KAI1879307.1"/>
    <property type="molecule type" value="Genomic_DNA"/>
</dbReference>
<evidence type="ECO:0000256" key="1">
    <source>
        <dbReference type="SAM" id="MobiDB-lite"/>
    </source>
</evidence>
<feature type="region of interest" description="Disordered" evidence="1">
    <location>
        <begin position="69"/>
        <end position="112"/>
    </location>
</feature>
<organism evidence="2 3">
    <name type="scientific">Neoarthrinium moseri</name>
    <dbReference type="NCBI Taxonomy" id="1658444"/>
    <lineage>
        <taxon>Eukaryota</taxon>
        <taxon>Fungi</taxon>
        <taxon>Dikarya</taxon>
        <taxon>Ascomycota</taxon>
        <taxon>Pezizomycotina</taxon>
        <taxon>Sordariomycetes</taxon>
        <taxon>Xylariomycetidae</taxon>
        <taxon>Amphisphaeriales</taxon>
        <taxon>Apiosporaceae</taxon>
        <taxon>Neoarthrinium</taxon>
    </lineage>
</organism>
<feature type="compositionally biased region" description="Polar residues" evidence="1">
    <location>
        <begin position="38"/>
        <end position="50"/>
    </location>
</feature>
<proteinExistence type="predicted"/>
<feature type="region of interest" description="Disordered" evidence="1">
    <location>
        <begin position="304"/>
        <end position="412"/>
    </location>
</feature>
<feature type="compositionally biased region" description="Low complexity" evidence="1">
    <location>
        <begin position="324"/>
        <end position="333"/>
    </location>
</feature>
<feature type="compositionally biased region" description="Basic and acidic residues" evidence="1">
    <location>
        <begin position="75"/>
        <end position="87"/>
    </location>
</feature>